<gene>
    <name evidence="4" type="ORF">UR08_06420</name>
</gene>
<keyword evidence="2" id="KW-0456">Lyase</keyword>
<dbReference type="PANTHER" id="PTHR11941">
    <property type="entry name" value="ENOYL-COA HYDRATASE-RELATED"/>
    <property type="match status" value="1"/>
</dbReference>
<dbReference type="FunFam" id="3.90.226.10:FF:000009">
    <property type="entry name" value="Carnitinyl-CoA dehydratase"/>
    <property type="match status" value="1"/>
</dbReference>
<dbReference type="InterPro" id="IPR014748">
    <property type="entry name" value="Enoyl-CoA_hydra_C"/>
</dbReference>
<dbReference type="Gene3D" id="3.90.226.10">
    <property type="entry name" value="2-enoyl-CoA Hydratase, Chain A, domain 1"/>
    <property type="match status" value="1"/>
</dbReference>
<evidence type="ECO:0000256" key="1">
    <source>
        <dbReference type="ARBA" id="ARBA00005254"/>
    </source>
</evidence>
<dbReference type="PANTHER" id="PTHR11941:SF54">
    <property type="entry name" value="ENOYL-COA HYDRATASE, MITOCHONDRIAL"/>
    <property type="match status" value="1"/>
</dbReference>
<evidence type="ECO:0000256" key="2">
    <source>
        <dbReference type="ARBA" id="ARBA00023239"/>
    </source>
</evidence>
<dbReference type="InterPro" id="IPR018376">
    <property type="entry name" value="Enoyl-CoA_hyd/isom_CS"/>
</dbReference>
<name>A0A3D8TPN7_9LIST</name>
<evidence type="ECO:0000313" key="4">
    <source>
        <dbReference type="EMBL" id="RDX00621.1"/>
    </source>
</evidence>
<accession>A0A3D8TPN7</accession>
<dbReference type="RefSeq" id="WP_115752858.1">
    <property type="nucleotide sequence ID" value="NZ_LARY01000002.1"/>
</dbReference>
<proteinExistence type="inferred from homology"/>
<dbReference type="SUPFAM" id="SSF52096">
    <property type="entry name" value="ClpP/crotonase"/>
    <property type="match status" value="1"/>
</dbReference>
<evidence type="ECO:0000256" key="3">
    <source>
        <dbReference type="RuleBase" id="RU003707"/>
    </source>
</evidence>
<keyword evidence="5" id="KW-1185">Reference proteome</keyword>
<dbReference type="PROSITE" id="PS00166">
    <property type="entry name" value="ENOYL_COA_HYDRATASE"/>
    <property type="match status" value="1"/>
</dbReference>
<dbReference type="AlphaFoldDB" id="A0A3D8TPN7"/>
<dbReference type="EMBL" id="LARY01000002">
    <property type="protein sequence ID" value="RDX00621.1"/>
    <property type="molecule type" value="Genomic_DNA"/>
</dbReference>
<reference evidence="5" key="1">
    <citation type="submission" date="2015-04" db="EMBL/GenBank/DDBJ databases">
        <authorList>
            <person name="Schardt J."/>
            <person name="Mueller-Herbst S."/>
            <person name="Scherer S."/>
            <person name="Huptas C."/>
        </authorList>
    </citation>
    <scope>NUCLEOTIDE SEQUENCE [LARGE SCALE GENOMIC DNA]</scope>
    <source>
        <strain evidence="5">Kiel-L1</strain>
    </source>
</reference>
<dbReference type="Proteomes" id="UP000257055">
    <property type="component" value="Unassembled WGS sequence"/>
</dbReference>
<evidence type="ECO:0008006" key="6">
    <source>
        <dbReference type="Google" id="ProtNLM"/>
    </source>
</evidence>
<evidence type="ECO:0000313" key="5">
    <source>
        <dbReference type="Proteomes" id="UP000257055"/>
    </source>
</evidence>
<dbReference type="GO" id="GO:0006635">
    <property type="term" value="P:fatty acid beta-oxidation"/>
    <property type="evidence" value="ECO:0007669"/>
    <property type="project" value="TreeGrafter"/>
</dbReference>
<dbReference type="InterPro" id="IPR001753">
    <property type="entry name" value="Enoyl-CoA_hydra/iso"/>
</dbReference>
<dbReference type="Gene3D" id="1.10.12.10">
    <property type="entry name" value="Lyase 2-enoyl-coa Hydratase, Chain A, domain 2"/>
    <property type="match status" value="1"/>
</dbReference>
<organism evidence="4 5">
    <name type="scientific">Listeria kieliensis</name>
    <dbReference type="NCBI Taxonomy" id="1621700"/>
    <lineage>
        <taxon>Bacteria</taxon>
        <taxon>Bacillati</taxon>
        <taxon>Bacillota</taxon>
        <taxon>Bacilli</taxon>
        <taxon>Bacillales</taxon>
        <taxon>Listeriaceae</taxon>
        <taxon>Listeria</taxon>
    </lineage>
</organism>
<dbReference type="Pfam" id="PF00378">
    <property type="entry name" value="ECH_1"/>
    <property type="match status" value="1"/>
</dbReference>
<dbReference type="InterPro" id="IPR029045">
    <property type="entry name" value="ClpP/crotonase-like_dom_sf"/>
</dbReference>
<dbReference type="CDD" id="cd06558">
    <property type="entry name" value="crotonase-like"/>
    <property type="match status" value="1"/>
</dbReference>
<protein>
    <recommendedName>
        <fullName evidence="6">Enoyl-CoA hydratase</fullName>
    </recommendedName>
</protein>
<sequence>MALVNLEYLENEVAVLTLNRPEKANAFSNAMLTDFKEAIQTLKPVRALLIAGSGGRVFSAGADLSERAGLSEDEVWPAVERIRSVCAQVEALKCPTIAVLNGAAFGGGLELALACDFRIAERGVKLGLTETSLGIIPGSFGTVRLTKLVGKSKAMELILLAKRIQAEEALEIGLVNQIAEDALHASLNWAEQLAKNAPIAVQIAKEVISGASELPEKDAFLLEKEGYLKTIPTADRREGLEAFREKREAKFQGR</sequence>
<comment type="caution">
    <text evidence="4">The sequence shown here is derived from an EMBL/GenBank/DDBJ whole genome shotgun (WGS) entry which is preliminary data.</text>
</comment>
<dbReference type="GO" id="GO:0016836">
    <property type="term" value="F:hydro-lyase activity"/>
    <property type="evidence" value="ECO:0007669"/>
    <property type="project" value="UniProtKB-ARBA"/>
</dbReference>
<comment type="similarity">
    <text evidence="1 3">Belongs to the enoyl-CoA hydratase/isomerase family.</text>
</comment>
<dbReference type="FunFam" id="1.10.12.10:FF:000001">
    <property type="entry name" value="Probable enoyl-CoA hydratase, mitochondrial"/>
    <property type="match status" value="1"/>
</dbReference>